<dbReference type="Proteomes" id="UP000006727">
    <property type="component" value="Chromosome 24"/>
</dbReference>
<organism evidence="1">
    <name type="scientific">Physcomitrium patens</name>
    <name type="common">Spreading-leaved earth moss</name>
    <name type="synonym">Physcomitrella patens</name>
    <dbReference type="NCBI Taxonomy" id="3218"/>
    <lineage>
        <taxon>Eukaryota</taxon>
        <taxon>Viridiplantae</taxon>
        <taxon>Streptophyta</taxon>
        <taxon>Embryophyta</taxon>
        <taxon>Bryophyta</taxon>
        <taxon>Bryophytina</taxon>
        <taxon>Bryopsida</taxon>
        <taxon>Funariidae</taxon>
        <taxon>Funariales</taxon>
        <taxon>Funariaceae</taxon>
        <taxon>Physcomitrium</taxon>
    </lineage>
</organism>
<dbReference type="Gramene" id="Pp3c24_19010V3.1">
    <property type="protein sequence ID" value="Pp3c24_19010V3.1"/>
    <property type="gene ID" value="Pp3c24_19010"/>
</dbReference>
<dbReference type="EMBL" id="ABEU02000024">
    <property type="protein sequence ID" value="PNR28669.1"/>
    <property type="molecule type" value="Genomic_DNA"/>
</dbReference>
<dbReference type="InParanoid" id="A0A2K1IHA6"/>
<protein>
    <submittedName>
        <fullName evidence="1 2">Uncharacterized protein</fullName>
    </submittedName>
</protein>
<reference evidence="1 3" key="1">
    <citation type="journal article" date="2008" name="Science">
        <title>The Physcomitrella genome reveals evolutionary insights into the conquest of land by plants.</title>
        <authorList>
            <person name="Rensing S."/>
            <person name="Lang D."/>
            <person name="Zimmer A."/>
            <person name="Terry A."/>
            <person name="Salamov A."/>
            <person name="Shapiro H."/>
            <person name="Nishiyama T."/>
            <person name="Perroud P.-F."/>
            <person name="Lindquist E."/>
            <person name="Kamisugi Y."/>
            <person name="Tanahashi T."/>
            <person name="Sakakibara K."/>
            <person name="Fujita T."/>
            <person name="Oishi K."/>
            <person name="Shin-I T."/>
            <person name="Kuroki Y."/>
            <person name="Toyoda A."/>
            <person name="Suzuki Y."/>
            <person name="Hashimoto A."/>
            <person name="Yamaguchi K."/>
            <person name="Sugano A."/>
            <person name="Kohara Y."/>
            <person name="Fujiyama A."/>
            <person name="Anterola A."/>
            <person name="Aoki S."/>
            <person name="Ashton N."/>
            <person name="Barbazuk W.B."/>
            <person name="Barker E."/>
            <person name="Bennetzen J."/>
            <person name="Bezanilla M."/>
            <person name="Blankenship R."/>
            <person name="Cho S.H."/>
            <person name="Dutcher S."/>
            <person name="Estelle M."/>
            <person name="Fawcett J.A."/>
            <person name="Gundlach H."/>
            <person name="Hanada K."/>
            <person name="Heyl A."/>
            <person name="Hicks K.A."/>
            <person name="Hugh J."/>
            <person name="Lohr M."/>
            <person name="Mayer K."/>
            <person name="Melkozernov A."/>
            <person name="Murata T."/>
            <person name="Nelson D."/>
            <person name="Pils B."/>
            <person name="Prigge M."/>
            <person name="Reiss B."/>
            <person name="Renner T."/>
            <person name="Rombauts S."/>
            <person name="Rushton P."/>
            <person name="Sanderfoot A."/>
            <person name="Schween G."/>
            <person name="Shiu S.-H."/>
            <person name="Stueber K."/>
            <person name="Theodoulou F.L."/>
            <person name="Tu H."/>
            <person name="Van de Peer Y."/>
            <person name="Verrier P.J."/>
            <person name="Waters E."/>
            <person name="Wood A."/>
            <person name="Yang L."/>
            <person name="Cove D."/>
            <person name="Cuming A."/>
            <person name="Hasebe M."/>
            <person name="Lucas S."/>
            <person name="Mishler D.B."/>
            <person name="Reski R."/>
            <person name="Grigoriev I."/>
            <person name="Quatrano R.S."/>
            <person name="Boore J.L."/>
        </authorList>
    </citation>
    <scope>NUCLEOTIDE SEQUENCE [LARGE SCALE GENOMIC DNA]</scope>
    <source>
        <strain evidence="2 3">cv. Gransden 2004</strain>
    </source>
</reference>
<name>A0A2K1IHA6_PHYPA</name>
<dbReference type="AlphaFoldDB" id="A0A2K1IHA6"/>
<evidence type="ECO:0000313" key="2">
    <source>
        <dbReference type="EnsemblPlants" id="Pp3c24_19010V3.1"/>
    </source>
</evidence>
<accession>A0A2K1IHA6</accession>
<evidence type="ECO:0000313" key="3">
    <source>
        <dbReference type="Proteomes" id="UP000006727"/>
    </source>
</evidence>
<reference evidence="1 3" key="2">
    <citation type="journal article" date="2018" name="Plant J.">
        <title>The Physcomitrella patens chromosome-scale assembly reveals moss genome structure and evolution.</title>
        <authorList>
            <person name="Lang D."/>
            <person name="Ullrich K.K."/>
            <person name="Murat F."/>
            <person name="Fuchs J."/>
            <person name="Jenkins J."/>
            <person name="Haas F.B."/>
            <person name="Piednoel M."/>
            <person name="Gundlach H."/>
            <person name="Van Bel M."/>
            <person name="Meyberg R."/>
            <person name="Vives C."/>
            <person name="Morata J."/>
            <person name="Symeonidi A."/>
            <person name="Hiss M."/>
            <person name="Muchero W."/>
            <person name="Kamisugi Y."/>
            <person name="Saleh O."/>
            <person name="Blanc G."/>
            <person name="Decker E.L."/>
            <person name="van Gessel N."/>
            <person name="Grimwood J."/>
            <person name="Hayes R.D."/>
            <person name="Graham S.W."/>
            <person name="Gunter L.E."/>
            <person name="McDaniel S.F."/>
            <person name="Hoernstein S.N.W."/>
            <person name="Larsson A."/>
            <person name="Li F.W."/>
            <person name="Perroud P.F."/>
            <person name="Phillips J."/>
            <person name="Ranjan P."/>
            <person name="Rokshar D.S."/>
            <person name="Rothfels C.J."/>
            <person name="Schneider L."/>
            <person name="Shu S."/>
            <person name="Stevenson D.W."/>
            <person name="Thummler F."/>
            <person name="Tillich M."/>
            <person name="Villarreal Aguilar J.C."/>
            <person name="Widiez T."/>
            <person name="Wong G.K."/>
            <person name="Wymore A."/>
            <person name="Zhang Y."/>
            <person name="Zimmer A.D."/>
            <person name="Quatrano R.S."/>
            <person name="Mayer K.F.X."/>
            <person name="Goodstein D."/>
            <person name="Casacuberta J.M."/>
            <person name="Vandepoele K."/>
            <person name="Reski R."/>
            <person name="Cuming A.C."/>
            <person name="Tuskan G.A."/>
            <person name="Maumus F."/>
            <person name="Salse J."/>
            <person name="Schmutz J."/>
            <person name="Rensing S.A."/>
        </authorList>
    </citation>
    <scope>NUCLEOTIDE SEQUENCE [LARGE SCALE GENOMIC DNA]</scope>
    <source>
        <strain evidence="2 3">cv. Gransden 2004</strain>
    </source>
</reference>
<reference evidence="2" key="3">
    <citation type="submission" date="2020-12" db="UniProtKB">
        <authorList>
            <consortium name="EnsemblPlants"/>
        </authorList>
    </citation>
    <scope>IDENTIFICATION</scope>
</reference>
<keyword evidence="3" id="KW-1185">Reference proteome</keyword>
<sequence>MNPSQVTGPILAMLHNKDSTSIRTSRLVTYKCHTCGT</sequence>
<proteinExistence type="predicted"/>
<evidence type="ECO:0000313" key="1">
    <source>
        <dbReference type="EMBL" id="PNR28669.1"/>
    </source>
</evidence>
<gene>
    <name evidence="1" type="ORF">PHYPA_029262</name>
</gene>
<dbReference type="EnsemblPlants" id="Pp3c24_19010V3.1">
    <property type="protein sequence ID" value="Pp3c24_19010V3.1"/>
    <property type="gene ID" value="Pp3c24_19010"/>
</dbReference>